<feature type="domain" description="DUF659" evidence="1">
    <location>
        <begin position="68"/>
        <end position="222"/>
    </location>
</feature>
<dbReference type="PANTHER" id="PTHR32166">
    <property type="entry name" value="OSJNBA0013A04.12 PROTEIN"/>
    <property type="match status" value="1"/>
</dbReference>
<evidence type="ECO:0000313" key="2">
    <source>
        <dbReference type="EMBL" id="KAK1264084.1"/>
    </source>
</evidence>
<gene>
    <name evidence="2" type="ORF">QJS04_geneDACA022322</name>
</gene>
<dbReference type="Pfam" id="PF04937">
    <property type="entry name" value="DUF659"/>
    <property type="match status" value="1"/>
</dbReference>
<comment type="caution">
    <text evidence="2">The sequence shown here is derived from an EMBL/GenBank/DDBJ whole genome shotgun (WGS) entry which is preliminary data.</text>
</comment>
<name>A0AAV9AIZ4_ACOGR</name>
<reference evidence="2" key="2">
    <citation type="submission" date="2023-06" db="EMBL/GenBank/DDBJ databases">
        <authorList>
            <person name="Ma L."/>
            <person name="Liu K.-W."/>
            <person name="Li Z."/>
            <person name="Hsiao Y.-Y."/>
            <person name="Qi Y."/>
            <person name="Fu T."/>
            <person name="Tang G."/>
            <person name="Zhang D."/>
            <person name="Sun W.-H."/>
            <person name="Liu D.-K."/>
            <person name="Li Y."/>
            <person name="Chen G.-Z."/>
            <person name="Liu X.-D."/>
            <person name="Liao X.-Y."/>
            <person name="Jiang Y.-T."/>
            <person name="Yu X."/>
            <person name="Hao Y."/>
            <person name="Huang J."/>
            <person name="Zhao X.-W."/>
            <person name="Ke S."/>
            <person name="Chen Y.-Y."/>
            <person name="Wu W.-L."/>
            <person name="Hsu J.-L."/>
            <person name="Lin Y.-F."/>
            <person name="Huang M.-D."/>
            <person name="Li C.-Y."/>
            <person name="Huang L."/>
            <person name="Wang Z.-W."/>
            <person name="Zhao X."/>
            <person name="Zhong W.-Y."/>
            <person name="Peng D.-H."/>
            <person name="Ahmad S."/>
            <person name="Lan S."/>
            <person name="Zhang J.-S."/>
            <person name="Tsai W.-C."/>
            <person name="Van De Peer Y."/>
            <person name="Liu Z.-J."/>
        </authorList>
    </citation>
    <scope>NUCLEOTIDE SEQUENCE</scope>
    <source>
        <strain evidence="2">SCP</strain>
        <tissue evidence="2">Leaves</tissue>
    </source>
</reference>
<sequence>MEKQDHQTKGVYQSSISSLIWKKEKQTADLAIGRFFIANNIAFNVARSPEFINAIGAVANHGPGYKPPSSETIRTKLLCNLKEEATEYINVIKKNSWIEPGCTIMSDSWKDQRNRNHINLLASSIKGIVFLCSETTEGKVKDPKYLANFILRGIDEHVRRENVMQIISNNASNYIATRYILEAQMPHVFKTNCSAHCLDLILEDIDREILNVRDTTHKARDIKNFIYKSTHVLDCMRSFTGRKELKRPASTQFATNFLMLESIINLEQSLRFMVASNEWCALSHTRTLEGREVSYIIHDTLF</sequence>
<dbReference type="Proteomes" id="UP001179952">
    <property type="component" value="Unassembled WGS sequence"/>
</dbReference>
<evidence type="ECO:0000313" key="3">
    <source>
        <dbReference type="Proteomes" id="UP001179952"/>
    </source>
</evidence>
<proteinExistence type="predicted"/>
<dbReference type="InterPro" id="IPR007021">
    <property type="entry name" value="DUF659"/>
</dbReference>
<protein>
    <recommendedName>
        <fullName evidence="1">DUF659 domain-containing protein</fullName>
    </recommendedName>
</protein>
<organism evidence="2 3">
    <name type="scientific">Acorus gramineus</name>
    <name type="common">Dwarf sweet flag</name>
    <dbReference type="NCBI Taxonomy" id="55184"/>
    <lineage>
        <taxon>Eukaryota</taxon>
        <taxon>Viridiplantae</taxon>
        <taxon>Streptophyta</taxon>
        <taxon>Embryophyta</taxon>
        <taxon>Tracheophyta</taxon>
        <taxon>Spermatophyta</taxon>
        <taxon>Magnoliopsida</taxon>
        <taxon>Liliopsida</taxon>
        <taxon>Acoraceae</taxon>
        <taxon>Acorus</taxon>
    </lineage>
</organism>
<keyword evidence="3" id="KW-1185">Reference proteome</keyword>
<evidence type="ECO:0000259" key="1">
    <source>
        <dbReference type="Pfam" id="PF04937"/>
    </source>
</evidence>
<dbReference type="AlphaFoldDB" id="A0AAV9AIZ4"/>
<dbReference type="InterPro" id="IPR012337">
    <property type="entry name" value="RNaseH-like_sf"/>
</dbReference>
<reference evidence="2" key="1">
    <citation type="journal article" date="2023" name="Nat. Commun.">
        <title>Diploid and tetraploid genomes of Acorus and the evolution of monocots.</title>
        <authorList>
            <person name="Ma L."/>
            <person name="Liu K.W."/>
            <person name="Li Z."/>
            <person name="Hsiao Y.Y."/>
            <person name="Qi Y."/>
            <person name="Fu T."/>
            <person name="Tang G.D."/>
            <person name="Zhang D."/>
            <person name="Sun W.H."/>
            <person name="Liu D.K."/>
            <person name="Li Y."/>
            <person name="Chen G.Z."/>
            <person name="Liu X.D."/>
            <person name="Liao X.Y."/>
            <person name="Jiang Y.T."/>
            <person name="Yu X."/>
            <person name="Hao Y."/>
            <person name="Huang J."/>
            <person name="Zhao X.W."/>
            <person name="Ke S."/>
            <person name="Chen Y.Y."/>
            <person name="Wu W.L."/>
            <person name="Hsu J.L."/>
            <person name="Lin Y.F."/>
            <person name="Huang M.D."/>
            <person name="Li C.Y."/>
            <person name="Huang L."/>
            <person name="Wang Z.W."/>
            <person name="Zhao X."/>
            <person name="Zhong W.Y."/>
            <person name="Peng D.H."/>
            <person name="Ahmad S."/>
            <person name="Lan S."/>
            <person name="Zhang J.S."/>
            <person name="Tsai W.C."/>
            <person name="Van de Peer Y."/>
            <person name="Liu Z.J."/>
        </authorList>
    </citation>
    <scope>NUCLEOTIDE SEQUENCE</scope>
    <source>
        <strain evidence="2">SCP</strain>
    </source>
</reference>
<dbReference type="PANTHER" id="PTHR32166:SF123">
    <property type="entry name" value="BED-TYPE DOMAIN-CONTAINING PROTEIN"/>
    <property type="match status" value="1"/>
</dbReference>
<dbReference type="EMBL" id="JAUJYN010000009">
    <property type="protein sequence ID" value="KAK1264084.1"/>
    <property type="molecule type" value="Genomic_DNA"/>
</dbReference>
<accession>A0AAV9AIZ4</accession>
<dbReference type="SUPFAM" id="SSF53098">
    <property type="entry name" value="Ribonuclease H-like"/>
    <property type="match status" value="1"/>
</dbReference>